<gene>
    <name evidence="7" type="ORF">NCGR_LOCUS25355</name>
</gene>
<keyword evidence="2" id="KW-0812">Transmembrane</keyword>
<feature type="region of interest" description="Disordered" evidence="5">
    <location>
        <begin position="91"/>
        <end position="136"/>
    </location>
</feature>
<comment type="subcellular location">
    <subcellularLocation>
        <location evidence="1">Membrane</location>
    </subcellularLocation>
</comment>
<evidence type="ECO:0000256" key="1">
    <source>
        <dbReference type="ARBA" id="ARBA00004370"/>
    </source>
</evidence>
<dbReference type="EMBL" id="CAJGYO010000006">
    <property type="protein sequence ID" value="CAD6237986.1"/>
    <property type="molecule type" value="Genomic_DNA"/>
</dbReference>
<evidence type="ECO:0000256" key="5">
    <source>
        <dbReference type="SAM" id="MobiDB-lite"/>
    </source>
</evidence>
<feature type="compositionally biased region" description="Polar residues" evidence="5">
    <location>
        <begin position="380"/>
        <end position="396"/>
    </location>
</feature>
<dbReference type="OrthoDB" id="266334at2759"/>
<reference evidence="7" key="1">
    <citation type="submission" date="2020-10" db="EMBL/GenBank/DDBJ databases">
        <authorList>
            <person name="Han B."/>
            <person name="Lu T."/>
            <person name="Zhao Q."/>
            <person name="Huang X."/>
            <person name="Zhao Y."/>
        </authorList>
    </citation>
    <scope>NUCLEOTIDE SEQUENCE</scope>
</reference>
<evidence type="ECO:0000256" key="4">
    <source>
        <dbReference type="ARBA" id="ARBA00023136"/>
    </source>
</evidence>
<keyword evidence="4" id="KW-0472">Membrane</keyword>
<dbReference type="GO" id="GO:0034975">
    <property type="term" value="P:protein folding in endoplasmic reticulum"/>
    <property type="evidence" value="ECO:0007669"/>
    <property type="project" value="TreeGrafter"/>
</dbReference>
<dbReference type="PANTHER" id="PTHR12953:SF3">
    <property type="entry name" value="SUN DOMAIN-CONTAINING PROTEIN 5"/>
    <property type="match status" value="1"/>
</dbReference>
<evidence type="ECO:0000259" key="6">
    <source>
        <dbReference type="PROSITE" id="PS51469"/>
    </source>
</evidence>
<feature type="compositionally biased region" description="Pro residues" evidence="5">
    <location>
        <begin position="102"/>
        <end position="120"/>
    </location>
</feature>
<feature type="region of interest" description="Disordered" evidence="5">
    <location>
        <begin position="151"/>
        <end position="170"/>
    </location>
</feature>
<evidence type="ECO:0000256" key="2">
    <source>
        <dbReference type="ARBA" id="ARBA00022692"/>
    </source>
</evidence>
<organism evidence="7 8">
    <name type="scientific">Miscanthus lutarioriparius</name>
    <dbReference type="NCBI Taxonomy" id="422564"/>
    <lineage>
        <taxon>Eukaryota</taxon>
        <taxon>Viridiplantae</taxon>
        <taxon>Streptophyta</taxon>
        <taxon>Embryophyta</taxon>
        <taxon>Tracheophyta</taxon>
        <taxon>Spermatophyta</taxon>
        <taxon>Magnoliopsida</taxon>
        <taxon>Liliopsida</taxon>
        <taxon>Poales</taxon>
        <taxon>Poaceae</taxon>
        <taxon>PACMAD clade</taxon>
        <taxon>Panicoideae</taxon>
        <taxon>Andropogonodae</taxon>
        <taxon>Andropogoneae</taxon>
        <taxon>Saccharinae</taxon>
        <taxon>Miscanthus</taxon>
    </lineage>
</organism>
<evidence type="ECO:0000256" key="3">
    <source>
        <dbReference type="ARBA" id="ARBA00022989"/>
    </source>
</evidence>
<protein>
    <recommendedName>
        <fullName evidence="6">SUN domain-containing protein</fullName>
    </recommendedName>
</protein>
<dbReference type="InterPro" id="IPR012919">
    <property type="entry name" value="SUN_dom"/>
</dbReference>
<dbReference type="PANTHER" id="PTHR12953">
    <property type="entry name" value="MEMBRANE PROTEIN CH1 RELATED"/>
    <property type="match status" value="1"/>
</dbReference>
<dbReference type="InterPro" id="IPR008979">
    <property type="entry name" value="Galactose-bd-like_sf"/>
</dbReference>
<dbReference type="SUPFAM" id="SSF49785">
    <property type="entry name" value="Galactose-binding domain-like"/>
    <property type="match status" value="1"/>
</dbReference>
<dbReference type="AlphaFoldDB" id="A0A811P5R0"/>
<dbReference type="PROSITE" id="PS51469">
    <property type="entry name" value="SUN"/>
    <property type="match status" value="1"/>
</dbReference>
<evidence type="ECO:0000313" key="7">
    <source>
        <dbReference type="EMBL" id="CAD6237986.1"/>
    </source>
</evidence>
<feature type="domain" description="SUN" evidence="6">
    <location>
        <begin position="146"/>
        <end position="318"/>
    </location>
</feature>
<keyword evidence="3" id="KW-1133">Transmembrane helix</keyword>
<evidence type="ECO:0000313" key="8">
    <source>
        <dbReference type="Proteomes" id="UP000604825"/>
    </source>
</evidence>
<accession>A0A811P5R0</accession>
<dbReference type="Pfam" id="PF07738">
    <property type="entry name" value="Sad1_UNC"/>
    <property type="match status" value="1"/>
</dbReference>
<dbReference type="Proteomes" id="UP000604825">
    <property type="component" value="Unassembled WGS sequence"/>
</dbReference>
<feature type="region of interest" description="Disordered" evidence="5">
    <location>
        <begin position="367"/>
        <end position="424"/>
    </location>
</feature>
<dbReference type="GO" id="GO:0016020">
    <property type="term" value="C:membrane"/>
    <property type="evidence" value="ECO:0007669"/>
    <property type="project" value="UniProtKB-SubCell"/>
</dbReference>
<dbReference type="GO" id="GO:0005737">
    <property type="term" value="C:cytoplasm"/>
    <property type="evidence" value="ECO:0007669"/>
    <property type="project" value="TreeGrafter"/>
</dbReference>
<keyword evidence="8" id="KW-1185">Reference proteome</keyword>
<dbReference type="FunFam" id="2.60.120.260:FF:000133">
    <property type="entry name" value="SUN domain protein5"/>
    <property type="match status" value="1"/>
</dbReference>
<sequence length="632" mass="68768">MSRKRREGGGGKGSGAGAVTDAVSMDGGLREVSVSVVFSVWCLLFLLRSQFLHSQTDDPSSELYEDHHGRRDSYCKVRPLEAYVLPYHNDSSTTCQSSYSQPQPPQEAPPSSAPAPPGLPPQYNATTGGGNASSPEVAFVGLDEFRSRIMQGKAENDTGRPRPTDGGAAHRLEPNGAEYNYAAASKGAKVLAHNKEAKGASNILGGDKDKYLRNPCSADDKFVVVELSEETLVDTVALANLEHYSSNFRDFEVYGSMSYPTEAWELLGRFTAENAKHAQRFVLPDPRWTRYLRLRLVSHYGSGFYCILSYLEIYGVDAVERMLQDFIAGAAAGAEADASSRDRASIDLASRDADGNDTTAQQARQVHAKLDGNGGAGTGRNDTSSTAGDAKNNGSRSGDAKLPPQGKEAKPPQVAAPGSSTGRIHSDGVLKILMQKMRSLELSLSTLEEYTRELNQRYGAKLPDLQNGLSQTAMALEKMKADARPRRLEGQRGQGRGRAQGLEIDRLQQAGRPDQGEPGDEASAISPRRPVDLFIRSPGTDWICCWMCRWSVEEMRGVQETLQNKELAVLSISLFFACLALFKLACDRMLCLLAGKGSREEPDAEEHARSSRAWMLVLASSSFTTLIVLLYN</sequence>
<feature type="compositionally biased region" description="Basic and acidic residues" evidence="5">
    <location>
        <begin position="154"/>
        <end position="170"/>
    </location>
</feature>
<feature type="compositionally biased region" description="Basic and acidic residues" evidence="5">
    <location>
        <begin position="481"/>
        <end position="490"/>
    </location>
</feature>
<dbReference type="InterPro" id="IPR045120">
    <property type="entry name" value="Suco/Slp1-like"/>
</dbReference>
<dbReference type="Gene3D" id="2.60.120.260">
    <property type="entry name" value="Galactose-binding domain-like"/>
    <property type="match status" value="1"/>
</dbReference>
<name>A0A811P5R0_9POAL</name>
<feature type="region of interest" description="Disordered" evidence="5">
    <location>
        <begin position="481"/>
        <end position="501"/>
    </location>
</feature>
<proteinExistence type="predicted"/>
<comment type="caution">
    <text evidence="7">The sequence shown here is derived from an EMBL/GenBank/DDBJ whole genome shotgun (WGS) entry which is preliminary data.</text>
</comment>